<evidence type="ECO:0000256" key="1">
    <source>
        <dbReference type="SAM" id="MobiDB-lite"/>
    </source>
</evidence>
<name>A0A6L2K222_TANCI</name>
<reference evidence="2" key="1">
    <citation type="journal article" date="2019" name="Sci. Rep.">
        <title>Draft genome of Tanacetum cinerariifolium, the natural source of mosquito coil.</title>
        <authorList>
            <person name="Yamashiro T."/>
            <person name="Shiraishi A."/>
            <person name="Satake H."/>
            <person name="Nakayama K."/>
        </authorList>
    </citation>
    <scope>NUCLEOTIDE SEQUENCE</scope>
</reference>
<dbReference type="EMBL" id="BKCJ010001700">
    <property type="protein sequence ID" value="GEU43366.1"/>
    <property type="molecule type" value="Genomic_DNA"/>
</dbReference>
<comment type="caution">
    <text evidence="2">The sequence shown here is derived from an EMBL/GenBank/DDBJ whole genome shotgun (WGS) entry which is preliminary data.</text>
</comment>
<sequence length="780" mass="89031">MRIDELHKFSDGTLTDVSTALDYRLKGIRMKYLPQSIWRKSDKDRAAAMIQAIDKRLKTRHEELGEPWRSFAAIINKCLTEKSSGYDSLRISQAQILWGLYHKRNIDYAYLLWEDLVYQDSFIPRRNKVKWNYVRDDHMFSTIKLVSVRKTRSSSDTSIIPPTVAASPRLTAFAKGKQAAEASKAKNEGTGSIPGVFDVPTDESEEELSCNSIDDEEREGDDDDKDDDGEEGNDDDGNQETERDDDKDDENKGEDDKQEYDGEEYDEETRDEESFDPIPKTLKNSKDEGDGMESIFKTTSQMDVQNPTFMAPLPITAPTMTSSTIATTTTTTSQSSILLTIASSTIIQNLLNIGSLFGFDNRLRPADEAQRENDKFLRTVDENMKKIIKEQALVEAYESDKIILDTYGKNVTLERRRDDDADKDEEPSAGPNQGSKRRREGNEPKSASALTETATKSASSELTKQADSRSSFNKLMDTPLDFSNFLINRFKVDTLTPKLLAGPTYELMKGSCKSMVELKYHLEEVFKAITDQLDWVNPKGQQYQHNLLKPLPLIPNNRGCRVIPFEHFINNDLEYLHGGASSDKYTTSIMKTKAADYRHIKGHNYKHLDWITVRRDDDKLYNFKKEACGRPSTRCRKLPEEDQPNEARYNKDKKNRLMRIDELHKFSDGMLTDVRTALDNRLKGIQMRIKLVPGYELIIDNGFFEMITLSMCHKITLASDMLIDFQIKFSISIDETVTHWFTLIALSALRHSDNENTLSLMNLILRSILMDLQVTPTKPG</sequence>
<gene>
    <name evidence="2" type="ORF">Tci_015344</name>
</gene>
<organism evidence="2">
    <name type="scientific">Tanacetum cinerariifolium</name>
    <name type="common">Dalmatian daisy</name>
    <name type="synonym">Chrysanthemum cinerariifolium</name>
    <dbReference type="NCBI Taxonomy" id="118510"/>
    <lineage>
        <taxon>Eukaryota</taxon>
        <taxon>Viridiplantae</taxon>
        <taxon>Streptophyta</taxon>
        <taxon>Embryophyta</taxon>
        <taxon>Tracheophyta</taxon>
        <taxon>Spermatophyta</taxon>
        <taxon>Magnoliopsida</taxon>
        <taxon>eudicotyledons</taxon>
        <taxon>Gunneridae</taxon>
        <taxon>Pentapetalae</taxon>
        <taxon>asterids</taxon>
        <taxon>campanulids</taxon>
        <taxon>Asterales</taxon>
        <taxon>Asteraceae</taxon>
        <taxon>Asteroideae</taxon>
        <taxon>Anthemideae</taxon>
        <taxon>Anthemidinae</taxon>
        <taxon>Tanacetum</taxon>
    </lineage>
</organism>
<proteinExistence type="predicted"/>
<protein>
    <submittedName>
        <fullName evidence="2">Uncharacterized protein</fullName>
    </submittedName>
</protein>
<feature type="compositionally biased region" description="Polar residues" evidence="1">
    <location>
        <begin position="448"/>
        <end position="470"/>
    </location>
</feature>
<feature type="region of interest" description="Disordered" evidence="1">
    <location>
        <begin position="415"/>
        <end position="470"/>
    </location>
</feature>
<feature type="region of interest" description="Disordered" evidence="1">
    <location>
        <begin position="181"/>
        <end position="292"/>
    </location>
</feature>
<feature type="compositionally biased region" description="Acidic residues" evidence="1">
    <location>
        <begin position="200"/>
        <end position="275"/>
    </location>
</feature>
<evidence type="ECO:0000313" key="2">
    <source>
        <dbReference type="EMBL" id="GEU43366.1"/>
    </source>
</evidence>
<dbReference type="AlphaFoldDB" id="A0A6L2K222"/>
<accession>A0A6L2K222</accession>